<evidence type="ECO:0000256" key="5">
    <source>
        <dbReference type="SAM" id="MobiDB-lite"/>
    </source>
</evidence>
<dbReference type="GO" id="GO:0031418">
    <property type="term" value="F:L-ascorbic acid binding"/>
    <property type="evidence" value="ECO:0007669"/>
    <property type="project" value="UniProtKB-KW"/>
</dbReference>
<dbReference type="GO" id="GO:0031543">
    <property type="term" value="F:peptidyl-proline dioxygenase activity"/>
    <property type="evidence" value="ECO:0007669"/>
    <property type="project" value="TreeGrafter"/>
</dbReference>
<dbReference type="Gene3D" id="2.60.120.620">
    <property type="entry name" value="q2cbj1_9rhob like domain"/>
    <property type="match status" value="2"/>
</dbReference>
<dbReference type="GO" id="GO:0005737">
    <property type="term" value="C:cytoplasm"/>
    <property type="evidence" value="ECO:0007669"/>
    <property type="project" value="TreeGrafter"/>
</dbReference>
<dbReference type="Proteomes" id="UP000286415">
    <property type="component" value="Unassembled WGS sequence"/>
</dbReference>
<evidence type="ECO:0000256" key="2">
    <source>
        <dbReference type="ARBA" id="ARBA00022896"/>
    </source>
</evidence>
<dbReference type="EMBL" id="NIRI02000005">
    <property type="protein sequence ID" value="KAG5454540.1"/>
    <property type="molecule type" value="Genomic_DNA"/>
</dbReference>
<comment type="cofactor">
    <cofactor evidence="1">
        <name>L-ascorbate</name>
        <dbReference type="ChEBI" id="CHEBI:38290"/>
    </cofactor>
</comment>
<keyword evidence="8" id="KW-1185">Reference proteome</keyword>
<protein>
    <submittedName>
        <fullName evidence="7">Prolyl 3-hydroxylase ogfod1</fullName>
    </submittedName>
</protein>
<feature type="region of interest" description="Disordered" evidence="5">
    <location>
        <begin position="410"/>
        <end position="444"/>
    </location>
</feature>
<reference evidence="7 8" key="1">
    <citation type="journal article" date="2018" name="Biotechnol. Adv.">
        <title>Improved genomic resources and new bioinformatic workflow for the carcinogenic parasite Clonorchis sinensis: Biotechnological implications.</title>
        <authorList>
            <person name="Wang D."/>
            <person name="Korhonen P.K."/>
            <person name="Gasser R.B."/>
            <person name="Young N.D."/>
        </authorList>
    </citation>
    <scope>NUCLEOTIDE SEQUENCE [LARGE SCALE GENOMIC DNA]</scope>
    <source>
        <strain evidence="7">Cs-k2</strain>
    </source>
</reference>
<gene>
    <name evidence="7" type="ORF">CSKR_104897</name>
</gene>
<feature type="compositionally biased region" description="Basic and acidic residues" evidence="5">
    <location>
        <begin position="413"/>
        <end position="424"/>
    </location>
</feature>
<evidence type="ECO:0000256" key="1">
    <source>
        <dbReference type="ARBA" id="ARBA00001961"/>
    </source>
</evidence>
<dbReference type="PANTHER" id="PTHR12117:SF0">
    <property type="entry name" value="PROLYL 3-HYDROXYLASE OGFOD1"/>
    <property type="match status" value="1"/>
</dbReference>
<evidence type="ECO:0000256" key="4">
    <source>
        <dbReference type="ARBA" id="ARBA00023002"/>
    </source>
</evidence>
<dbReference type="InterPro" id="IPR019601">
    <property type="entry name" value="Oxoglutarate/Fe-dep_Oase_C"/>
</dbReference>
<evidence type="ECO:0000313" key="8">
    <source>
        <dbReference type="Proteomes" id="UP000286415"/>
    </source>
</evidence>
<evidence type="ECO:0000313" key="7">
    <source>
        <dbReference type="EMBL" id="KAG5454540.1"/>
    </source>
</evidence>
<keyword evidence="4" id="KW-0560">Oxidoreductase</keyword>
<dbReference type="OrthoDB" id="430522at2759"/>
<dbReference type="InterPro" id="IPR006620">
    <property type="entry name" value="Pro_4_hyd_alph"/>
</dbReference>
<keyword evidence="3" id="KW-0223">Dioxygenase</keyword>
<dbReference type="InterPro" id="IPR039558">
    <property type="entry name" value="TPA1/OFD1_N"/>
</dbReference>
<proteinExistence type="predicted"/>
<dbReference type="SMART" id="SM00702">
    <property type="entry name" value="P4Hc"/>
    <property type="match status" value="1"/>
</dbReference>
<feature type="compositionally biased region" description="Acidic residues" evidence="5">
    <location>
        <begin position="592"/>
        <end position="618"/>
    </location>
</feature>
<dbReference type="Pfam" id="PF10637">
    <property type="entry name" value="Ofd1_CTDD"/>
    <property type="match status" value="1"/>
</dbReference>
<dbReference type="PANTHER" id="PTHR12117">
    <property type="entry name" value="HISTONE ACETYLTRANSFERASE COMPLEX"/>
    <property type="match status" value="1"/>
</dbReference>
<feature type="region of interest" description="Disordered" evidence="5">
    <location>
        <begin position="551"/>
        <end position="640"/>
    </location>
</feature>
<comment type="caution">
    <text evidence="7">The sequence shown here is derived from an EMBL/GenBank/DDBJ whole genome shotgun (WGS) entry which is preliminary data.</text>
</comment>
<dbReference type="InterPro" id="IPR051842">
    <property type="entry name" value="uS12_prolyl_hydroxylase"/>
</dbReference>
<reference evidence="7 8" key="2">
    <citation type="journal article" date="2021" name="Genomics">
        <title>High-quality reference genome for Clonorchis sinensis.</title>
        <authorList>
            <person name="Young N.D."/>
            <person name="Stroehlein A.J."/>
            <person name="Kinkar L."/>
            <person name="Wang T."/>
            <person name="Sohn W.M."/>
            <person name="Chang B.C.H."/>
            <person name="Kaur P."/>
            <person name="Weisz D."/>
            <person name="Dudchenko O."/>
            <person name="Aiden E.L."/>
            <person name="Korhonen P.K."/>
            <person name="Gasser R.B."/>
        </authorList>
    </citation>
    <scope>NUCLEOTIDE SEQUENCE [LARGE SCALE GENOMIC DNA]</scope>
    <source>
        <strain evidence="7">Cs-k2</strain>
    </source>
</reference>
<sequence>MPDASYPFEINPRYNTSSFIDLFRSAYQSNDISDFLQDGCKLSRLPFSCAAFENFLQPNSSVSNDSRFDSEHELINKAESEARRLPFERKCNDMFTFSQSVDVANLSCSKSTGTESQSLFLVQLRSFLLSNVIPWLEQLTGAPLEKGVVDFTSSIYSTNDVLLCHDDRLENRRIAFVWYLVPDDWDEKIEGGCLDLFSCQPDQQLHVPVVTEKPTVPINPWKITASLPPRRNMLVFFEPSAYSFHQVAENLGVRDRLSLHGWFHGPPHPRPSDRNHPTPIPLVSPVHVEEELVYRWISPIYLDMKQQSKIRRRFIKSSEIQLMNFLRADEWSRLCHALVLIKPSAWVRCGPFNRKNYDVLRGVGTFESSEDAAPDVVRELYRLFRSEAMLVVLSDLTGIRLHPDSLLPQSQKEFNEPSAKRPHLENGGSCSSSTPESELARPSDPQFRRWTIGSYTLLADSDVLDTSWRLESTLHLGGYGPVENGDDTDGKGDLRKRWPTSWGGHTVYIADGEKEELLSVSPINNALTLVYASPGTASFVKYINHSARPSPLFPQSSDNKQLTDDSPPSCYDLSVIYHEPVSTSESGSVDESSSEDAEDDDGDEEESEEEEGREEGPDEQTSPDKHASEIGCDQQVEDPS</sequence>
<name>A0A8T1MZR4_CLOSI</name>
<dbReference type="GO" id="GO:0005506">
    <property type="term" value="F:iron ion binding"/>
    <property type="evidence" value="ECO:0007669"/>
    <property type="project" value="InterPro"/>
</dbReference>
<feature type="region of interest" description="Disordered" evidence="5">
    <location>
        <begin position="478"/>
        <end position="497"/>
    </location>
</feature>
<feature type="compositionally biased region" description="Polar residues" evidence="5">
    <location>
        <begin position="553"/>
        <end position="566"/>
    </location>
</feature>
<accession>A0A8T1MZR4</accession>
<organism evidence="7 8">
    <name type="scientific">Clonorchis sinensis</name>
    <name type="common">Chinese liver fluke</name>
    <dbReference type="NCBI Taxonomy" id="79923"/>
    <lineage>
        <taxon>Eukaryota</taxon>
        <taxon>Metazoa</taxon>
        <taxon>Spiralia</taxon>
        <taxon>Lophotrochozoa</taxon>
        <taxon>Platyhelminthes</taxon>
        <taxon>Trematoda</taxon>
        <taxon>Digenea</taxon>
        <taxon>Opisthorchiida</taxon>
        <taxon>Opisthorchiata</taxon>
        <taxon>Opisthorchiidae</taxon>
        <taxon>Clonorchis</taxon>
    </lineage>
</organism>
<dbReference type="Pfam" id="PF13661">
    <property type="entry name" value="2OG-FeII_Oxy_4"/>
    <property type="match status" value="1"/>
</dbReference>
<evidence type="ECO:0000259" key="6">
    <source>
        <dbReference type="SMART" id="SM00702"/>
    </source>
</evidence>
<dbReference type="GO" id="GO:0006449">
    <property type="term" value="P:regulation of translational termination"/>
    <property type="evidence" value="ECO:0007669"/>
    <property type="project" value="TreeGrafter"/>
</dbReference>
<evidence type="ECO:0000256" key="3">
    <source>
        <dbReference type="ARBA" id="ARBA00022964"/>
    </source>
</evidence>
<dbReference type="AlphaFoldDB" id="A0A8T1MZR4"/>
<feature type="domain" description="Prolyl 4-hydroxylase alpha subunit" evidence="6">
    <location>
        <begin position="59"/>
        <end position="264"/>
    </location>
</feature>
<keyword evidence="2" id="KW-0847">Vitamin C</keyword>